<evidence type="ECO:0000256" key="1">
    <source>
        <dbReference type="ARBA" id="ARBA00004141"/>
    </source>
</evidence>
<accession>A0A915MEY8</accession>
<dbReference type="SUPFAM" id="SSF103473">
    <property type="entry name" value="MFS general substrate transporter"/>
    <property type="match status" value="1"/>
</dbReference>
<feature type="domain" description="Major facilitator superfamily (MFS) profile" evidence="4">
    <location>
        <begin position="64"/>
        <end position="379"/>
    </location>
</feature>
<keyword evidence="3" id="KW-1133">Transmembrane helix</keyword>
<dbReference type="Gene3D" id="1.20.1250.20">
    <property type="entry name" value="MFS general substrate transporter like domains"/>
    <property type="match status" value="2"/>
</dbReference>
<feature type="region of interest" description="Disordered" evidence="2">
    <location>
        <begin position="19"/>
        <end position="52"/>
    </location>
</feature>
<evidence type="ECO:0000256" key="2">
    <source>
        <dbReference type="SAM" id="MobiDB-lite"/>
    </source>
</evidence>
<evidence type="ECO:0000259" key="4">
    <source>
        <dbReference type="PROSITE" id="PS50850"/>
    </source>
</evidence>
<feature type="transmembrane region" description="Helical" evidence="3">
    <location>
        <begin position="249"/>
        <end position="266"/>
    </location>
</feature>
<feature type="transmembrane region" description="Helical" evidence="3">
    <location>
        <begin position="207"/>
        <end position="229"/>
    </location>
</feature>
<feature type="transmembrane region" description="Helical" evidence="3">
    <location>
        <begin position="312"/>
        <end position="331"/>
    </location>
</feature>
<feature type="transmembrane region" description="Helical" evidence="3">
    <location>
        <begin position="351"/>
        <end position="370"/>
    </location>
</feature>
<dbReference type="GO" id="GO:0016020">
    <property type="term" value="C:membrane"/>
    <property type="evidence" value="ECO:0007669"/>
    <property type="project" value="UniProtKB-SubCell"/>
</dbReference>
<dbReference type="PROSITE" id="PS50850">
    <property type="entry name" value="MFS"/>
    <property type="match status" value="1"/>
</dbReference>
<dbReference type="PANTHER" id="PTHR45757">
    <property type="entry name" value="PROTEIN CBG23364-RELATED"/>
    <property type="match status" value="1"/>
</dbReference>
<dbReference type="PANTHER" id="PTHR45757:SF11">
    <property type="entry name" value="MAJOR FACILITATOR SUPERFAMILY (MFS) PROFILE DOMAIN-CONTAINING PROTEIN"/>
    <property type="match status" value="1"/>
</dbReference>
<sequence length="379" mass="42295">MGPKMADEEILKFKLDKNERNIEEEEEGRPIIVNFEGGGCEEGGSDDEEDEDVNRDYKNISSNSSIEAPINCYTSALNNLVRDNEENNEGNNSRHYFGNYTRYLVRVSRPMFNSAEQALLFSSVPVGTLLGTLPITPLTSRFGMRKTFVFYGLISSFATLFTPLAVKLDFGFLLIMRVLQGIAVSICFPASGSIIADWSPLRTAGTFIAFLSCHIQFGPILTMPLAGKLCESSWGWPAVYHLQAMRQKSFQSMLTALVFGAFFTFYRDSPRIHRNVSRKELCKIEKGKPPSEAGPVARNGEIPYAAMLRDPAVWAIFFCAMGSTFGFHIFMQYGPVYLNQIIKFDVQRTGFAMALPCILSVLVKLVVGSLSDKARLEII</sequence>
<dbReference type="InterPro" id="IPR011701">
    <property type="entry name" value="MFS"/>
</dbReference>
<evidence type="ECO:0000313" key="5">
    <source>
        <dbReference type="Proteomes" id="UP000887561"/>
    </source>
</evidence>
<comment type="subcellular location">
    <subcellularLocation>
        <location evidence="1">Membrane</location>
        <topology evidence="1">Multi-pass membrane protein</topology>
    </subcellularLocation>
</comment>
<evidence type="ECO:0000313" key="6">
    <source>
        <dbReference type="WBParaSite" id="scaffold35258_cov237.g22310"/>
    </source>
</evidence>
<dbReference type="WBParaSite" id="scaffold35258_cov237.g22310">
    <property type="protein sequence ID" value="scaffold35258_cov237.g22310"/>
    <property type="gene ID" value="scaffold35258_cov237.g22310"/>
</dbReference>
<feature type="transmembrane region" description="Helical" evidence="3">
    <location>
        <begin position="148"/>
        <end position="166"/>
    </location>
</feature>
<evidence type="ECO:0000256" key="3">
    <source>
        <dbReference type="SAM" id="Phobius"/>
    </source>
</evidence>
<name>A0A915MEY8_MELJA</name>
<keyword evidence="3" id="KW-0812">Transmembrane</keyword>
<keyword evidence="5" id="KW-1185">Reference proteome</keyword>
<dbReference type="InterPro" id="IPR020846">
    <property type="entry name" value="MFS_dom"/>
</dbReference>
<keyword evidence="3" id="KW-0472">Membrane</keyword>
<proteinExistence type="predicted"/>
<dbReference type="GO" id="GO:0022857">
    <property type="term" value="F:transmembrane transporter activity"/>
    <property type="evidence" value="ECO:0007669"/>
    <property type="project" value="InterPro"/>
</dbReference>
<dbReference type="InterPro" id="IPR036259">
    <property type="entry name" value="MFS_trans_sf"/>
</dbReference>
<protein>
    <submittedName>
        <fullName evidence="6">Major facilitator superfamily (MFS) profile domain-containing protein</fullName>
    </submittedName>
</protein>
<organism evidence="5 6">
    <name type="scientific">Meloidogyne javanica</name>
    <name type="common">Root-knot nematode worm</name>
    <dbReference type="NCBI Taxonomy" id="6303"/>
    <lineage>
        <taxon>Eukaryota</taxon>
        <taxon>Metazoa</taxon>
        <taxon>Ecdysozoa</taxon>
        <taxon>Nematoda</taxon>
        <taxon>Chromadorea</taxon>
        <taxon>Rhabditida</taxon>
        <taxon>Tylenchina</taxon>
        <taxon>Tylenchomorpha</taxon>
        <taxon>Tylenchoidea</taxon>
        <taxon>Meloidogynidae</taxon>
        <taxon>Meloidogyninae</taxon>
        <taxon>Meloidogyne</taxon>
        <taxon>Meloidogyne incognita group</taxon>
    </lineage>
</organism>
<feature type="compositionally biased region" description="Acidic residues" evidence="2">
    <location>
        <begin position="43"/>
        <end position="52"/>
    </location>
</feature>
<feature type="transmembrane region" description="Helical" evidence="3">
    <location>
        <begin position="172"/>
        <end position="195"/>
    </location>
</feature>
<dbReference type="AlphaFoldDB" id="A0A915MEY8"/>
<dbReference type="Pfam" id="PF07690">
    <property type="entry name" value="MFS_1"/>
    <property type="match status" value="1"/>
</dbReference>
<reference evidence="6" key="1">
    <citation type="submission" date="2022-11" db="UniProtKB">
        <authorList>
            <consortium name="WormBaseParasite"/>
        </authorList>
    </citation>
    <scope>IDENTIFICATION</scope>
</reference>
<dbReference type="Proteomes" id="UP000887561">
    <property type="component" value="Unplaced"/>
</dbReference>
<feature type="transmembrane region" description="Helical" evidence="3">
    <location>
        <begin position="118"/>
        <end position="136"/>
    </location>
</feature>